<sequence length="861" mass="94190">MASTSSKIGHGLAKVLGIKLDYRNETGAPNKLTRGESVFSVDSADSYVEAEPTTLDWFKDVLPTPREIGTYGRNLFPFTRWIMRYNLQWLYGDLVAGITVGAVVVPQSMAYAKLALLPVEYGLYSSFMGVLIYWFFATSKDITIGPVAVMSTIVGNVVAKVTKENPDLEPHVVASALAVLAGAIVCALGLARLGWLVELISLSAISAFMTGSAINISAGQVANLLGLQTTSSKPPGFLNTRDSTYLVIINSFRALPTAKLDAALGLTALFMLYAIRSGFNFLARRQPNHKKLWFFMSTLRTAFVILLYTLISWLCNLNLPDHNAAKSPFRILGSVPRGFRHAGVPTVNSGIIKLFASELPASVIVLLIEHISIAKSFGRVNNYTIDPSQELVAIGVSNLLGPFLGAYPATGSFSRTAIKSKAGVRTPFAGVITALVVLLAIYALPAVFFYIPNAALSAVIIHAVGDLITPPNTVYQFWRIAPIEVVIFFAGVIVTIFTTIEIGVYVTVTTSMAVFLFRVFKAQGRFLGRVKVHSVIGDHLTDGDDNKPATTRIGADNDPNTSARNIFLPINHKDGSNPSIKAQHPYPGVFIYRFSEAFNYPNANHYLDYLTQVIFAETRRTNANSFARPGDRPWNDPGPKKGQEHLIESDPRPTLKAIILDFSSVNNVDITSVQNLIDVRNQLDRYTAPERVQWHFACINNRWTKRALVSAGFGYPSFSDDTAPGFERWKPIFSVAELGGSFSAAATAEERQNKDLVRQRTRDLEESRHSGTNHGHDEDSIERHSDSSSSENDIDKQLQKSNAYGVHGGGSNEGILRVAVVQGLNRPFFHIDLTSGVQSAVHNIEAHGNEGRKSREGLKAL</sequence>
<dbReference type="InterPro" id="IPR001902">
    <property type="entry name" value="SLC26A/SulP_fam"/>
</dbReference>
<dbReference type="STRING" id="1047168.A0A0F4GNA9"/>
<name>A0A0F4GNA9_9PEZI</name>
<dbReference type="NCBIfam" id="TIGR00815">
    <property type="entry name" value="sulP"/>
    <property type="match status" value="1"/>
</dbReference>
<keyword evidence="9" id="KW-1185">Reference proteome</keyword>
<dbReference type="InterPro" id="IPR002645">
    <property type="entry name" value="STAS_dom"/>
</dbReference>
<dbReference type="InterPro" id="IPR036513">
    <property type="entry name" value="STAS_dom_sf"/>
</dbReference>
<evidence type="ECO:0000256" key="4">
    <source>
        <dbReference type="ARBA" id="ARBA00023136"/>
    </source>
</evidence>
<feature type="transmembrane region" description="Helical" evidence="6">
    <location>
        <begin position="89"/>
        <end position="109"/>
    </location>
</feature>
<evidence type="ECO:0000256" key="6">
    <source>
        <dbReference type="SAM" id="Phobius"/>
    </source>
</evidence>
<gene>
    <name evidence="8" type="ORF">TI39_contig473g00002</name>
</gene>
<dbReference type="Pfam" id="PF00916">
    <property type="entry name" value="Sulfate_transp"/>
    <property type="match status" value="1"/>
</dbReference>
<evidence type="ECO:0000313" key="9">
    <source>
        <dbReference type="Proteomes" id="UP000033647"/>
    </source>
</evidence>
<evidence type="ECO:0000259" key="7">
    <source>
        <dbReference type="PROSITE" id="PS50801"/>
    </source>
</evidence>
<feature type="transmembrane region" description="Helical" evidence="6">
    <location>
        <begin position="115"/>
        <end position="135"/>
    </location>
</feature>
<organism evidence="8 9">
    <name type="scientific">Zymoseptoria brevis</name>
    <dbReference type="NCBI Taxonomy" id="1047168"/>
    <lineage>
        <taxon>Eukaryota</taxon>
        <taxon>Fungi</taxon>
        <taxon>Dikarya</taxon>
        <taxon>Ascomycota</taxon>
        <taxon>Pezizomycotina</taxon>
        <taxon>Dothideomycetes</taxon>
        <taxon>Dothideomycetidae</taxon>
        <taxon>Mycosphaerellales</taxon>
        <taxon>Mycosphaerellaceae</taxon>
        <taxon>Zymoseptoria</taxon>
    </lineage>
</organism>
<dbReference type="Pfam" id="PF01740">
    <property type="entry name" value="STAS"/>
    <property type="match status" value="1"/>
</dbReference>
<dbReference type="OrthoDB" id="288203at2759"/>
<evidence type="ECO:0000256" key="2">
    <source>
        <dbReference type="ARBA" id="ARBA00022692"/>
    </source>
</evidence>
<dbReference type="CDD" id="cd07042">
    <property type="entry name" value="STAS_SulP_like_sulfate_transporter"/>
    <property type="match status" value="1"/>
</dbReference>
<feature type="compositionally biased region" description="Basic and acidic residues" evidence="5">
    <location>
        <begin position="749"/>
        <end position="786"/>
    </location>
</feature>
<feature type="transmembrane region" description="Helical" evidence="6">
    <location>
        <begin position="477"/>
        <end position="496"/>
    </location>
</feature>
<evidence type="ECO:0000256" key="3">
    <source>
        <dbReference type="ARBA" id="ARBA00022989"/>
    </source>
</evidence>
<feature type="region of interest" description="Disordered" evidence="5">
    <location>
        <begin position="749"/>
        <end position="794"/>
    </location>
</feature>
<dbReference type="EMBL" id="LAFY01000465">
    <property type="protein sequence ID" value="KJX97680.1"/>
    <property type="molecule type" value="Genomic_DNA"/>
</dbReference>
<keyword evidence="3 6" id="KW-1133">Transmembrane helix</keyword>
<keyword evidence="4 6" id="KW-0472">Membrane</keyword>
<feature type="transmembrane region" description="Helical" evidence="6">
    <location>
        <begin position="292"/>
        <end position="311"/>
    </location>
</feature>
<comment type="caution">
    <text evidence="8">The sequence shown here is derived from an EMBL/GenBank/DDBJ whole genome shotgun (WGS) entry which is preliminary data.</text>
</comment>
<keyword evidence="2 6" id="KW-0812">Transmembrane</keyword>
<protein>
    <submittedName>
        <fullName evidence="8">Sulfate permease like protein</fullName>
    </submittedName>
</protein>
<feature type="transmembrane region" description="Helical" evidence="6">
    <location>
        <begin position="391"/>
        <end position="410"/>
    </location>
</feature>
<feature type="transmembrane region" description="Helical" evidence="6">
    <location>
        <begin position="262"/>
        <end position="283"/>
    </location>
</feature>
<dbReference type="PANTHER" id="PTHR11814">
    <property type="entry name" value="SULFATE TRANSPORTER"/>
    <property type="match status" value="1"/>
</dbReference>
<dbReference type="SUPFAM" id="SSF52091">
    <property type="entry name" value="SpoIIaa-like"/>
    <property type="match status" value="1"/>
</dbReference>
<evidence type="ECO:0000313" key="8">
    <source>
        <dbReference type="EMBL" id="KJX97680.1"/>
    </source>
</evidence>
<evidence type="ECO:0000256" key="1">
    <source>
        <dbReference type="ARBA" id="ARBA00004141"/>
    </source>
</evidence>
<dbReference type="Proteomes" id="UP000033647">
    <property type="component" value="Unassembled WGS sequence"/>
</dbReference>
<feature type="domain" description="STAS" evidence="7">
    <location>
        <begin position="587"/>
        <end position="713"/>
    </location>
</feature>
<reference evidence="8 9" key="1">
    <citation type="submission" date="2015-03" db="EMBL/GenBank/DDBJ databases">
        <title>RNA-seq based gene annotation and comparative genomics of four Zymoseptoria species reveal species-specific pathogenicity related genes and transposable element activity.</title>
        <authorList>
            <person name="Grandaubert J."/>
            <person name="Bhattacharyya A."/>
            <person name="Stukenbrock E.H."/>
        </authorList>
    </citation>
    <scope>NUCLEOTIDE SEQUENCE [LARGE SCALE GENOMIC DNA]</scope>
    <source>
        <strain evidence="8 9">Zb18110</strain>
    </source>
</reference>
<feature type="compositionally biased region" description="Basic and acidic residues" evidence="5">
    <location>
        <begin position="629"/>
        <end position="647"/>
    </location>
</feature>
<comment type="subcellular location">
    <subcellularLocation>
        <location evidence="1">Membrane</location>
        <topology evidence="1">Multi-pass membrane protein</topology>
    </subcellularLocation>
</comment>
<proteinExistence type="predicted"/>
<feature type="transmembrane region" description="Helical" evidence="6">
    <location>
        <begin position="142"/>
        <end position="159"/>
    </location>
</feature>
<feature type="region of interest" description="Disordered" evidence="5">
    <location>
        <begin position="625"/>
        <end position="647"/>
    </location>
</feature>
<feature type="transmembrane region" description="Helical" evidence="6">
    <location>
        <begin position="422"/>
        <end position="441"/>
    </location>
</feature>
<dbReference type="InterPro" id="IPR011547">
    <property type="entry name" value="SLC26A/SulP_dom"/>
</dbReference>
<dbReference type="Gene3D" id="3.30.750.24">
    <property type="entry name" value="STAS domain"/>
    <property type="match status" value="1"/>
</dbReference>
<feature type="transmembrane region" description="Helical" evidence="6">
    <location>
        <begin position="197"/>
        <end position="218"/>
    </location>
</feature>
<dbReference type="InterPro" id="IPR018045">
    <property type="entry name" value="S04_transporter_CS"/>
</dbReference>
<dbReference type="FunFam" id="3.30.750.24:FF:000024">
    <property type="entry name" value="Sulfate permease 2"/>
    <property type="match status" value="1"/>
</dbReference>
<dbReference type="PROSITE" id="PS01130">
    <property type="entry name" value="SLC26A"/>
    <property type="match status" value="1"/>
</dbReference>
<dbReference type="GO" id="GO:0008271">
    <property type="term" value="F:secondary active sulfate transmembrane transporter activity"/>
    <property type="evidence" value="ECO:0007669"/>
    <property type="project" value="InterPro"/>
</dbReference>
<dbReference type="GO" id="GO:0016020">
    <property type="term" value="C:membrane"/>
    <property type="evidence" value="ECO:0007669"/>
    <property type="project" value="UniProtKB-SubCell"/>
</dbReference>
<accession>A0A0F4GNA9</accession>
<feature type="transmembrane region" description="Helical" evidence="6">
    <location>
        <begin position="171"/>
        <end position="190"/>
    </location>
</feature>
<dbReference type="AlphaFoldDB" id="A0A0F4GNA9"/>
<evidence type="ECO:0000256" key="5">
    <source>
        <dbReference type="SAM" id="MobiDB-lite"/>
    </source>
</evidence>
<dbReference type="PROSITE" id="PS50801">
    <property type="entry name" value="STAS"/>
    <property type="match status" value="1"/>
</dbReference>